<accession>A0A7J4JVN3</accession>
<dbReference type="Proteomes" id="UP000527315">
    <property type="component" value="Unassembled WGS sequence"/>
</dbReference>
<organism evidence="2 6">
    <name type="scientific">Candidatus Iainarchaeum sp</name>
    <dbReference type="NCBI Taxonomy" id="3101447"/>
    <lineage>
        <taxon>Archaea</taxon>
        <taxon>Candidatus Iainarchaeota</taxon>
        <taxon>Candidatus Iainarchaeia</taxon>
        <taxon>Candidatus Iainarchaeales</taxon>
        <taxon>Candidatus Iainarchaeaceae</taxon>
        <taxon>Candidatus Iainarchaeum</taxon>
    </lineage>
</organism>
<keyword evidence="1" id="KW-0812">Transmembrane</keyword>
<evidence type="ECO:0008006" key="7">
    <source>
        <dbReference type="Google" id="ProtNLM"/>
    </source>
</evidence>
<name>A0A7J4JVN3_9ARCH</name>
<dbReference type="EMBL" id="DUFJ01000104">
    <property type="protein sequence ID" value="HIH33522.1"/>
    <property type="molecule type" value="Genomic_DNA"/>
</dbReference>
<reference evidence="4" key="3">
    <citation type="submission" date="2021-05" db="EMBL/GenBank/DDBJ databases">
        <title>Protein family content uncovers lineage relationships and bacterial pathway maintenance mechanisms in DPANN archaea.</title>
        <authorList>
            <person name="Castelle C.J."/>
            <person name="Meheust R."/>
            <person name="Jaffe A.L."/>
            <person name="Seitz K."/>
            <person name="Gong X."/>
            <person name="Baker B.J."/>
            <person name="Banfield J.F."/>
        </authorList>
    </citation>
    <scope>NUCLEOTIDE SEQUENCE</scope>
    <source>
        <strain evidence="4">RIFCSPLOWO2_01_FULL_43_13</strain>
    </source>
</reference>
<keyword evidence="1" id="KW-0472">Membrane</keyword>
<keyword evidence="1" id="KW-1133">Transmembrane helix</keyword>
<evidence type="ECO:0000313" key="4">
    <source>
        <dbReference type="EMBL" id="MBS3057986.1"/>
    </source>
</evidence>
<dbReference type="EMBL" id="DUFW01000074">
    <property type="protein sequence ID" value="HIH21831.1"/>
    <property type="molecule type" value="Genomic_DNA"/>
</dbReference>
<evidence type="ECO:0000313" key="5">
    <source>
        <dbReference type="Proteomes" id="UP000527315"/>
    </source>
</evidence>
<evidence type="ECO:0000313" key="2">
    <source>
        <dbReference type="EMBL" id="HIH21831.1"/>
    </source>
</evidence>
<dbReference type="EMBL" id="JAGVWB010000006">
    <property type="protein sequence ID" value="MBS3057986.1"/>
    <property type="molecule type" value="Genomic_DNA"/>
</dbReference>
<feature type="transmembrane region" description="Helical" evidence="1">
    <location>
        <begin position="12"/>
        <end position="31"/>
    </location>
</feature>
<reference evidence="4" key="2">
    <citation type="submission" date="2021-03" db="EMBL/GenBank/DDBJ databases">
        <authorList>
            <person name="Jaffe A."/>
        </authorList>
    </citation>
    <scope>NUCLEOTIDE SEQUENCE</scope>
    <source>
        <strain evidence="4">RIFCSPLOWO2_01_FULL_43_13</strain>
    </source>
</reference>
<dbReference type="Proteomes" id="UP000590964">
    <property type="component" value="Unassembled WGS sequence"/>
</dbReference>
<comment type="caution">
    <text evidence="2">The sequence shown here is derived from an EMBL/GenBank/DDBJ whole genome shotgun (WGS) entry which is preliminary data.</text>
</comment>
<protein>
    <recommendedName>
        <fullName evidence="7">Class III signal peptide-containing protein</fullName>
    </recommendedName>
</protein>
<dbReference type="Proteomes" id="UP000680185">
    <property type="component" value="Unassembled WGS sequence"/>
</dbReference>
<sequence>MNSKGQESGPFELLLAVILMGFVLLIGFQAIEVVQFNACTQQNDKMLEDFKTALEQVTHRSEQEKISLDFPACGTKKDQTVSLRTEQDPGICSKQCSTPRPTCTLLRLYNPRFSSIKCVNIPTVVQFSTSPDCGSIENYQTIDLFAIPEGSSIEEGSWIFRNITSKTASGTPVVCAFKECVGREC</sequence>
<reference evidence="2 5" key="1">
    <citation type="journal article" date="2020" name="bioRxiv">
        <title>A rank-normalized archaeal taxonomy based on genome phylogeny resolves widespread incomplete and uneven classifications.</title>
        <authorList>
            <person name="Rinke C."/>
            <person name="Chuvochina M."/>
            <person name="Mussig A.J."/>
            <person name="Chaumeil P.-A."/>
            <person name="Waite D.W."/>
            <person name="Whitman W.B."/>
            <person name="Parks D.H."/>
            <person name="Hugenholtz P."/>
        </authorList>
    </citation>
    <scope>NUCLEOTIDE SEQUENCE</scope>
    <source>
        <strain evidence="2">UBA10191</strain>
    </source>
</reference>
<dbReference type="AlphaFoldDB" id="A0A7J4JVN3"/>
<evidence type="ECO:0000313" key="6">
    <source>
        <dbReference type="Proteomes" id="UP000590964"/>
    </source>
</evidence>
<gene>
    <name evidence="2" type="ORF">HA222_04205</name>
    <name evidence="3" type="ORF">HA227_04715</name>
    <name evidence="4" type="ORF">J4478_01125</name>
</gene>
<evidence type="ECO:0000256" key="1">
    <source>
        <dbReference type="SAM" id="Phobius"/>
    </source>
</evidence>
<proteinExistence type="predicted"/>
<evidence type="ECO:0000313" key="3">
    <source>
        <dbReference type="EMBL" id="HIH33522.1"/>
    </source>
</evidence>